<accession>A0A3D9B216</accession>
<evidence type="ECO:0000313" key="3">
    <source>
        <dbReference type="Proteomes" id="UP000256257"/>
    </source>
</evidence>
<dbReference type="InterPro" id="IPR041229">
    <property type="entry name" value="HEPN_Apea"/>
</dbReference>
<evidence type="ECO:0000313" key="2">
    <source>
        <dbReference type="EMBL" id="REC47579.1"/>
    </source>
</evidence>
<name>A0A3D9B216_9FLAO</name>
<keyword evidence="3" id="KW-1185">Reference proteome</keyword>
<dbReference type="EMBL" id="QNVV01000008">
    <property type="protein sequence ID" value="REC47579.1"/>
    <property type="molecule type" value="Genomic_DNA"/>
</dbReference>
<dbReference type="Pfam" id="PF18739">
    <property type="entry name" value="HEPN_Apea"/>
    <property type="match status" value="1"/>
</dbReference>
<protein>
    <recommendedName>
        <fullName evidence="1">Apea-like HEPN domain-containing protein</fullName>
    </recommendedName>
</protein>
<organism evidence="2 3">
    <name type="scientific">Chryseobacterium pennipullorum</name>
    <dbReference type="NCBI Taxonomy" id="2258963"/>
    <lineage>
        <taxon>Bacteria</taxon>
        <taxon>Pseudomonadati</taxon>
        <taxon>Bacteroidota</taxon>
        <taxon>Flavobacteriia</taxon>
        <taxon>Flavobacteriales</taxon>
        <taxon>Weeksellaceae</taxon>
        <taxon>Chryseobacterium group</taxon>
        <taxon>Chryseobacterium</taxon>
    </lineage>
</organism>
<comment type="caution">
    <text evidence="2">The sequence shown here is derived from an EMBL/GenBank/DDBJ whole genome shotgun (WGS) entry which is preliminary data.</text>
</comment>
<dbReference type="Proteomes" id="UP000256257">
    <property type="component" value="Unassembled WGS sequence"/>
</dbReference>
<proteinExistence type="predicted"/>
<gene>
    <name evidence="2" type="ORF">DRF67_11095</name>
</gene>
<feature type="domain" description="Apea-like HEPN" evidence="1">
    <location>
        <begin position="272"/>
        <end position="403"/>
    </location>
</feature>
<reference evidence="2 3" key="1">
    <citation type="submission" date="2018-06" db="EMBL/GenBank/DDBJ databases">
        <title>Novel Chryseobacterium species.</title>
        <authorList>
            <person name="Newman J."/>
            <person name="Hugo C."/>
            <person name="Oosthuizen L."/>
            <person name="Charimba G."/>
        </authorList>
    </citation>
    <scope>NUCLEOTIDE SEQUENCE [LARGE SCALE GENOMIC DNA]</scope>
    <source>
        <strain evidence="2 3">7_F195</strain>
    </source>
</reference>
<sequence>MYFQIIDDSINSRIDLYYSLSENALGLFEESFEIVDTEVSLIFDKSRVYKSISFQSDGKNRFFTIFLSNVCIIKDNIHKEFINEGIAYLNRNGLKVVNLFYSFFTNLGNKNLFSISRMKGMSDYYKIDNLSYRPELEFTDNERRSSEEFTVKKMGTINFRFEEIEFEEIRYRLQIICNCLSFFYGIRVIIDKLVFRTENYIYIFRNMEPTNQTYVSDMESVSEFLNKNYRIEKFLKNDWYSNYIKNEKKITKAIDNILHAREVNPASAFLLLFNIIEIFNINQKQEKFSFNTDKKIISENLFDTLKLYLNNKEDEAEFEKKLKGAIDKLEFKPFKSPLEETLKLSNIDSSAFGFNFGTLKKTRDSITHGSLKSIKEDDLQSQVYCLRKIAISLILSNLGFKDELNNNI</sequence>
<evidence type="ECO:0000259" key="1">
    <source>
        <dbReference type="Pfam" id="PF18739"/>
    </source>
</evidence>
<dbReference type="AlphaFoldDB" id="A0A3D9B216"/>